<dbReference type="AlphaFoldDB" id="X0V068"/>
<reference evidence="1" key="1">
    <citation type="journal article" date="2014" name="Front. Microbiol.">
        <title>High frequency of phylogenetically diverse reductive dehalogenase-homologous genes in deep subseafloor sedimentary metagenomes.</title>
        <authorList>
            <person name="Kawai M."/>
            <person name="Futagami T."/>
            <person name="Toyoda A."/>
            <person name="Takaki Y."/>
            <person name="Nishi S."/>
            <person name="Hori S."/>
            <person name="Arai W."/>
            <person name="Tsubouchi T."/>
            <person name="Morono Y."/>
            <person name="Uchiyama I."/>
            <person name="Ito T."/>
            <person name="Fujiyama A."/>
            <person name="Inagaki F."/>
            <person name="Takami H."/>
        </authorList>
    </citation>
    <scope>NUCLEOTIDE SEQUENCE</scope>
    <source>
        <strain evidence="1">Expedition CK06-06</strain>
    </source>
</reference>
<dbReference type="Gene3D" id="3.20.20.20">
    <property type="entry name" value="Dihydropteroate synthase-like"/>
    <property type="match status" value="1"/>
</dbReference>
<dbReference type="InterPro" id="IPR011005">
    <property type="entry name" value="Dihydropteroate_synth-like_sf"/>
</dbReference>
<proteinExistence type="predicted"/>
<protein>
    <recommendedName>
        <fullName evidence="2">Pterin-binding domain-containing protein</fullName>
    </recommendedName>
</protein>
<dbReference type="EMBL" id="BARS01013164">
    <property type="protein sequence ID" value="GAF94045.1"/>
    <property type="molecule type" value="Genomic_DNA"/>
</dbReference>
<name>X0V068_9ZZZZ</name>
<evidence type="ECO:0000313" key="1">
    <source>
        <dbReference type="EMBL" id="GAF94045.1"/>
    </source>
</evidence>
<comment type="caution">
    <text evidence="1">The sequence shown here is derived from an EMBL/GenBank/DDBJ whole genome shotgun (WGS) entry which is preliminary data.</text>
</comment>
<dbReference type="SUPFAM" id="SSF51717">
    <property type="entry name" value="Dihydropteroate synthetase-like"/>
    <property type="match status" value="1"/>
</dbReference>
<feature type="non-terminal residue" evidence="1">
    <location>
        <position position="1"/>
    </location>
</feature>
<sequence>ASNISFGLPDRDLVNHAFLAMAISSGVTCPTVDAAKVHPAVLSIDLILGRDRFAQRYMRDFRQRNNQKQF</sequence>
<evidence type="ECO:0008006" key="2">
    <source>
        <dbReference type="Google" id="ProtNLM"/>
    </source>
</evidence>
<accession>X0V068</accession>
<gene>
    <name evidence="1" type="ORF">S01H1_23031</name>
</gene>
<organism evidence="1">
    <name type="scientific">marine sediment metagenome</name>
    <dbReference type="NCBI Taxonomy" id="412755"/>
    <lineage>
        <taxon>unclassified sequences</taxon>
        <taxon>metagenomes</taxon>
        <taxon>ecological metagenomes</taxon>
    </lineage>
</organism>